<organism evidence="1">
    <name type="scientific">Siphoviridae sp. ctCIv11</name>
    <dbReference type="NCBI Taxonomy" id="2827806"/>
    <lineage>
        <taxon>Viruses</taxon>
        <taxon>Duplodnaviria</taxon>
        <taxon>Heunggongvirae</taxon>
        <taxon>Uroviricota</taxon>
        <taxon>Caudoviricetes</taxon>
    </lineage>
</organism>
<reference evidence="1" key="1">
    <citation type="journal article" date="2021" name="Proc. Natl. Acad. Sci. U.S.A.">
        <title>A Catalog of Tens of Thousands of Viruses from Human Metagenomes Reveals Hidden Associations with Chronic Diseases.</title>
        <authorList>
            <person name="Tisza M.J."/>
            <person name="Buck C.B."/>
        </authorList>
    </citation>
    <scope>NUCLEOTIDE SEQUENCE</scope>
    <source>
        <strain evidence="1">CtCIv11</strain>
    </source>
</reference>
<dbReference type="EMBL" id="BK032513">
    <property type="protein sequence ID" value="DAF44916.1"/>
    <property type="molecule type" value="Genomic_DNA"/>
</dbReference>
<evidence type="ECO:0000313" key="1">
    <source>
        <dbReference type="EMBL" id="DAF44916.1"/>
    </source>
</evidence>
<name>A0A8S5S1M3_9CAUD</name>
<accession>A0A8S5S1M3</accession>
<protein>
    <submittedName>
        <fullName evidence="1">Uncharacterized protein</fullName>
    </submittedName>
</protein>
<sequence>MEKDFEIEYRDEQIKELREALAGTKREIGYFDPLKGKWEINYSSILTKLIQEAGRWCEYYASDLFIMWKYNIDKKLDDGTMDTEQFVFGFRDDGVDHKEWYELHKNDTGRYRAVWFLDVTVNDGKMEMVLHK</sequence>
<proteinExistence type="predicted"/>